<reference evidence="14 15" key="1">
    <citation type="submission" date="2024-01" db="EMBL/GenBank/DDBJ databases">
        <title>A draft genome for a cacao thread blight-causing isolate of Paramarasmius palmivorus.</title>
        <authorList>
            <person name="Baruah I.K."/>
            <person name="Bukari Y."/>
            <person name="Amoako-Attah I."/>
            <person name="Meinhardt L.W."/>
            <person name="Bailey B.A."/>
            <person name="Cohen S.P."/>
        </authorList>
    </citation>
    <scope>NUCLEOTIDE SEQUENCE [LARGE SCALE GENOMIC DNA]</scope>
    <source>
        <strain evidence="14 15">GH-12</strain>
    </source>
</reference>
<keyword evidence="10 13" id="KW-0408">Iron</keyword>
<keyword evidence="5 13" id="KW-0349">Heme</keyword>
<comment type="subcellular location">
    <subcellularLocation>
        <location evidence="2">Membrane</location>
    </subcellularLocation>
</comment>
<evidence type="ECO:0000256" key="6">
    <source>
        <dbReference type="ARBA" id="ARBA00022692"/>
    </source>
</evidence>
<keyword evidence="6" id="KW-0812">Transmembrane</keyword>
<evidence type="ECO:0000256" key="4">
    <source>
        <dbReference type="ARBA" id="ARBA00010617"/>
    </source>
</evidence>
<dbReference type="InterPro" id="IPR002401">
    <property type="entry name" value="Cyt_P450_E_grp-I"/>
</dbReference>
<dbReference type="EMBL" id="JAYKXP010000024">
    <property type="protein sequence ID" value="KAK7045721.1"/>
    <property type="molecule type" value="Genomic_DNA"/>
</dbReference>
<feature type="binding site" description="axial binding residue" evidence="13">
    <location>
        <position position="337"/>
    </location>
    <ligand>
        <name>heme</name>
        <dbReference type="ChEBI" id="CHEBI:30413"/>
    </ligand>
    <ligandPart>
        <name>Fe</name>
        <dbReference type="ChEBI" id="CHEBI:18248"/>
    </ligandPart>
</feature>
<dbReference type="InterPro" id="IPR001128">
    <property type="entry name" value="Cyt_P450"/>
</dbReference>
<evidence type="ECO:0000256" key="8">
    <source>
        <dbReference type="ARBA" id="ARBA00022989"/>
    </source>
</evidence>
<evidence type="ECO:0000313" key="14">
    <source>
        <dbReference type="EMBL" id="KAK7045721.1"/>
    </source>
</evidence>
<dbReference type="InterPro" id="IPR050121">
    <property type="entry name" value="Cytochrome_P450_monoxygenase"/>
</dbReference>
<keyword evidence="8" id="KW-1133">Transmembrane helix</keyword>
<evidence type="ECO:0000256" key="7">
    <source>
        <dbReference type="ARBA" id="ARBA00022723"/>
    </source>
</evidence>
<dbReference type="GO" id="GO:0005506">
    <property type="term" value="F:iron ion binding"/>
    <property type="evidence" value="ECO:0007669"/>
    <property type="project" value="InterPro"/>
</dbReference>
<keyword evidence="15" id="KW-1185">Reference proteome</keyword>
<organism evidence="14 15">
    <name type="scientific">Paramarasmius palmivorus</name>
    <dbReference type="NCBI Taxonomy" id="297713"/>
    <lineage>
        <taxon>Eukaryota</taxon>
        <taxon>Fungi</taxon>
        <taxon>Dikarya</taxon>
        <taxon>Basidiomycota</taxon>
        <taxon>Agaricomycotina</taxon>
        <taxon>Agaricomycetes</taxon>
        <taxon>Agaricomycetidae</taxon>
        <taxon>Agaricales</taxon>
        <taxon>Marasmiineae</taxon>
        <taxon>Marasmiaceae</taxon>
        <taxon>Paramarasmius</taxon>
    </lineage>
</organism>
<dbReference type="PRINTS" id="PR00385">
    <property type="entry name" value="P450"/>
</dbReference>
<evidence type="ECO:0000256" key="12">
    <source>
        <dbReference type="ARBA" id="ARBA00023136"/>
    </source>
</evidence>
<evidence type="ECO:0000256" key="3">
    <source>
        <dbReference type="ARBA" id="ARBA00004721"/>
    </source>
</evidence>
<evidence type="ECO:0000256" key="13">
    <source>
        <dbReference type="PIRSR" id="PIRSR602401-1"/>
    </source>
</evidence>
<dbReference type="GO" id="GO:0016020">
    <property type="term" value="C:membrane"/>
    <property type="evidence" value="ECO:0007669"/>
    <property type="project" value="UniProtKB-SubCell"/>
</dbReference>
<dbReference type="Proteomes" id="UP001383192">
    <property type="component" value="Unassembled WGS sequence"/>
</dbReference>
<comment type="cofactor">
    <cofactor evidence="1 13">
        <name>heme</name>
        <dbReference type="ChEBI" id="CHEBI:30413"/>
    </cofactor>
</comment>
<dbReference type="GO" id="GO:0004497">
    <property type="term" value="F:monooxygenase activity"/>
    <property type="evidence" value="ECO:0007669"/>
    <property type="project" value="UniProtKB-KW"/>
</dbReference>
<dbReference type="Gene3D" id="1.10.630.10">
    <property type="entry name" value="Cytochrome P450"/>
    <property type="match status" value="1"/>
</dbReference>
<comment type="similarity">
    <text evidence="4">Belongs to the cytochrome P450 family.</text>
</comment>
<gene>
    <name evidence="14" type="ORF">VNI00_007554</name>
</gene>
<sequence>MADLCAQWTDLVASAPDQAVELNAASWLSRATMDSLGEGNLLTLVTNQEQAAFDYHFGALEQKENELMKAYFGLMSDTLGQPSHRTILTQTLAPVWYLRFMSKYSRSKHLVHARHTANLASAIAKELIDMKAESLLQGKEGSKDVLSLLVKANASENPASRLTEEEMIAQMRTLLLAGHETSATSLTWVLYELARHPDVQERLRREIREAQRAVGGKKFTAVDYDNMVYLSAVLKEGMRIHPAVYANYRLAVRDDVIPLSRPIMTTTGEVINELPIGKGTKVVLSIAGYNRDKDVFGEDADIFNPERWFRDSGEKPRGPTLGVYGNLLTFAGGVRTCIGWRFALYEMQTLLVEIINNFELSPGDRLSHLRREACLVMVPTLEGEEAKGENLPLRVSLASRD</sequence>
<name>A0AAW0D524_9AGAR</name>
<dbReference type="PANTHER" id="PTHR24305:SF166">
    <property type="entry name" value="CYTOCHROME P450 12A4, MITOCHONDRIAL-RELATED"/>
    <property type="match status" value="1"/>
</dbReference>
<dbReference type="Pfam" id="PF00067">
    <property type="entry name" value="p450"/>
    <property type="match status" value="1"/>
</dbReference>
<dbReference type="InterPro" id="IPR036396">
    <property type="entry name" value="Cyt_P450_sf"/>
</dbReference>
<comment type="caution">
    <text evidence="14">The sequence shown here is derived from an EMBL/GenBank/DDBJ whole genome shotgun (WGS) entry which is preliminary data.</text>
</comment>
<keyword evidence="7 13" id="KW-0479">Metal-binding</keyword>
<dbReference type="PANTHER" id="PTHR24305">
    <property type="entry name" value="CYTOCHROME P450"/>
    <property type="match status" value="1"/>
</dbReference>
<evidence type="ECO:0000256" key="1">
    <source>
        <dbReference type="ARBA" id="ARBA00001971"/>
    </source>
</evidence>
<dbReference type="GO" id="GO:0020037">
    <property type="term" value="F:heme binding"/>
    <property type="evidence" value="ECO:0007669"/>
    <property type="project" value="InterPro"/>
</dbReference>
<dbReference type="PRINTS" id="PR00463">
    <property type="entry name" value="EP450I"/>
</dbReference>
<evidence type="ECO:0000256" key="11">
    <source>
        <dbReference type="ARBA" id="ARBA00023033"/>
    </source>
</evidence>
<proteinExistence type="inferred from homology"/>
<keyword evidence="12" id="KW-0472">Membrane</keyword>
<dbReference type="SUPFAM" id="SSF48264">
    <property type="entry name" value="Cytochrome P450"/>
    <property type="match status" value="1"/>
</dbReference>
<evidence type="ECO:0000256" key="10">
    <source>
        <dbReference type="ARBA" id="ARBA00023004"/>
    </source>
</evidence>
<evidence type="ECO:0000256" key="5">
    <source>
        <dbReference type="ARBA" id="ARBA00022617"/>
    </source>
</evidence>
<evidence type="ECO:0000313" key="15">
    <source>
        <dbReference type="Proteomes" id="UP001383192"/>
    </source>
</evidence>
<evidence type="ECO:0000256" key="2">
    <source>
        <dbReference type="ARBA" id="ARBA00004370"/>
    </source>
</evidence>
<accession>A0AAW0D524</accession>
<evidence type="ECO:0000256" key="9">
    <source>
        <dbReference type="ARBA" id="ARBA00023002"/>
    </source>
</evidence>
<dbReference type="AlphaFoldDB" id="A0AAW0D524"/>
<dbReference type="GO" id="GO:0016705">
    <property type="term" value="F:oxidoreductase activity, acting on paired donors, with incorporation or reduction of molecular oxygen"/>
    <property type="evidence" value="ECO:0007669"/>
    <property type="project" value="InterPro"/>
</dbReference>
<comment type="pathway">
    <text evidence="3">Secondary metabolite biosynthesis; terpenoid biosynthesis.</text>
</comment>
<protein>
    <recommendedName>
        <fullName evidence="16">Cytochrome P450</fullName>
    </recommendedName>
</protein>
<keyword evidence="11" id="KW-0503">Monooxygenase</keyword>
<keyword evidence="9" id="KW-0560">Oxidoreductase</keyword>
<evidence type="ECO:0008006" key="16">
    <source>
        <dbReference type="Google" id="ProtNLM"/>
    </source>
</evidence>